<feature type="region of interest" description="Disordered" evidence="1">
    <location>
        <begin position="115"/>
        <end position="139"/>
    </location>
</feature>
<gene>
    <name evidence="2" type="ORF">Hamer_G025932</name>
</gene>
<proteinExistence type="predicted"/>
<protein>
    <submittedName>
        <fullName evidence="2">Uncharacterized protein</fullName>
    </submittedName>
</protein>
<keyword evidence="3" id="KW-1185">Reference proteome</keyword>
<feature type="compositionally biased region" description="Basic and acidic residues" evidence="1">
    <location>
        <begin position="121"/>
        <end position="139"/>
    </location>
</feature>
<reference evidence="2" key="1">
    <citation type="journal article" date="2021" name="Sci. Adv.">
        <title>The American lobster genome reveals insights on longevity, neural, and immune adaptations.</title>
        <authorList>
            <person name="Polinski J.M."/>
            <person name="Zimin A.V."/>
            <person name="Clark K.F."/>
            <person name="Kohn A.B."/>
            <person name="Sadowski N."/>
            <person name="Timp W."/>
            <person name="Ptitsyn A."/>
            <person name="Khanna P."/>
            <person name="Romanova D.Y."/>
            <person name="Williams P."/>
            <person name="Greenwood S.J."/>
            <person name="Moroz L.L."/>
            <person name="Walt D.R."/>
            <person name="Bodnar A.G."/>
        </authorList>
    </citation>
    <scope>NUCLEOTIDE SEQUENCE</scope>
    <source>
        <strain evidence="2">GMGI-L3</strain>
    </source>
</reference>
<evidence type="ECO:0000256" key="1">
    <source>
        <dbReference type="SAM" id="MobiDB-lite"/>
    </source>
</evidence>
<organism evidence="2 3">
    <name type="scientific">Homarus americanus</name>
    <name type="common">American lobster</name>
    <dbReference type="NCBI Taxonomy" id="6706"/>
    <lineage>
        <taxon>Eukaryota</taxon>
        <taxon>Metazoa</taxon>
        <taxon>Ecdysozoa</taxon>
        <taxon>Arthropoda</taxon>
        <taxon>Crustacea</taxon>
        <taxon>Multicrustacea</taxon>
        <taxon>Malacostraca</taxon>
        <taxon>Eumalacostraca</taxon>
        <taxon>Eucarida</taxon>
        <taxon>Decapoda</taxon>
        <taxon>Pleocyemata</taxon>
        <taxon>Astacidea</taxon>
        <taxon>Nephropoidea</taxon>
        <taxon>Nephropidae</taxon>
        <taxon>Homarus</taxon>
    </lineage>
</organism>
<accession>A0A8J5JAL7</accession>
<evidence type="ECO:0000313" key="3">
    <source>
        <dbReference type="Proteomes" id="UP000747542"/>
    </source>
</evidence>
<sequence>MVQEIREVKNSLTRYMYDIADLVKRGADYCVQKLRMATRVLDGHASQALDKLEGQLTNGNEKVVAIFKLIGGQVDEWTRRHQRQEEEGVAGRARGAEGDMDEAVVTSNRVSQYRRGGWEGPRVEQREGPRVEQREGPREKEVVEKLGELVQDGVLTPEDVEAVLTIQ</sequence>
<comment type="caution">
    <text evidence="2">The sequence shown here is derived from an EMBL/GenBank/DDBJ whole genome shotgun (WGS) entry which is preliminary data.</text>
</comment>
<dbReference type="Proteomes" id="UP000747542">
    <property type="component" value="Unassembled WGS sequence"/>
</dbReference>
<dbReference type="EMBL" id="JAHLQT010042433">
    <property type="protein sequence ID" value="KAG7155237.1"/>
    <property type="molecule type" value="Genomic_DNA"/>
</dbReference>
<evidence type="ECO:0000313" key="2">
    <source>
        <dbReference type="EMBL" id="KAG7155237.1"/>
    </source>
</evidence>
<dbReference type="AlphaFoldDB" id="A0A8J5JAL7"/>
<feature type="region of interest" description="Disordered" evidence="1">
    <location>
        <begin position="80"/>
        <end position="102"/>
    </location>
</feature>
<name>A0A8J5JAL7_HOMAM</name>